<protein>
    <recommendedName>
        <fullName evidence="2">YD repeat-containing protein</fullName>
    </recommendedName>
</protein>
<dbReference type="Proteomes" id="UP000885759">
    <property type="component" value="Unassembled WGS sequence"/>
</dbReference>
<name>A0A7C4ZQL1_9DEIN</name>
<accession>A0A7C4ZQL1</accession>
<reference evidence="1" key="1">
    <citation type="journal article" date="2020" name="mSystems">
        <title>Genome- and Community-Level Interaction Insights into Carbon Utilization and Element Cycling Functions of Hydrothermarchaeota in Hydrothermal Sediment.</title>
        <authorList>
            <person name="Zhou Z."/>
            <person name="Liu Y."/>
            <person name="Xu W."/>
            <person name="Pan J."/>
            <person name="Luo Z.H."/>
            <person name="Li M."/>
        </authorList>
    </citation>
    <scope>NUCLEOTIDE SEQUENCE [LARGE SCALE GENOMIC DNA]</scope>
    <source>
        <strain evidence="1">HyVt-570</strain>
    </source>
</reference>
<dbReference type="EMBL" id="DRPZ01000035">
    <property type="protein sequence ID" value="HGY08680.1"/>
    <property type="molecule type" value="Genomic_DNA"/>
</dbReference>
<evidence type="ECO:0008006" key="2">
    <source>
        <dbReference type="Google" id="ProtNLM"/>
    </source>
</evidence>
<feature type="non-terminal residue" evidence="1">
    <location>
        <position position="330"/>
    </location>
</feature>
<comment type="caution">
    <text evidence="1">The sequence shown here is derived from an EMBL/GenBank/DDBJ whole genome shotgun (WGS) entry which is preliminary data.</text>
</comment>
<dbReference type="PROSITE" id="PS51257">
    <property type="entry name" value="PROKAR_LIPOPROTEIN"/>
    <property type="match status" value="1"/>
</dbReference>
<proteinExistence type="predicted"/>
<dbReference type="AlphaFoldDB" id="A0A7C4ZQL1"/>
<dbReference type="PROSITE" id="PS00018">
    <property type="entry name" value="EF_HAND_1"/>
    <property type="match status" value="1"/>
</dbReference>
<organism evidence="1">
    <name type="scientific">Oceanithermus profundus</name>
    <dbReference type="NCBI Taxonomy" id="187137"/>
    <lineage>
        <taxon>Bacteria</taxon>
        <taxon>Thermotogati</taxon>
        <taxon>Deinococcota</taxon>
        <taxon>Deinococci</taxon>
        <taxon>Thermales</taxon>
        <taxon>Thermaceae</taxon>
        <taxon>Oceanithermus</taxon>
    </lineage>
</organism>
<sequence>MTRTTRRFGVWGVRTLAGLAIGSLLLLIAACGGGSGGGLKTGHFVDGPVEGLKYATATQSGKTSANGAFRYKMGETVRFYVGDVLIGEAAGAPEVSPFDLAGIEPPQTGVQVRRALNAIERSKAATPFEVAINIAVFLQTLDEDGDPSNGIKIPEAMHTLASGVSLDFQLQWNAFPKDFPLRKLMAAGRGAGLWGGHRAIRKPALALGALYQGLGLAPEVYVIASVAEDTDADGTVDYREAYAYDADGNRMQADYDDDGDGTVDYRRAYAYDASGNPTLYEEDLNGDGMLDYREIYTYDADGNRTQVDYDDDGDGTVDYRRAYAYDASGN</sequence>
<dbReference type="InterPro" id="IPR018247">
    <property type="entry name" value="EF_Hand_1_Ca_BS"/>
</dbReference>
<gene>
    <name evidence="1" type="ORF">ENK37_01300</name>
</gene>
<dbReference type="Gene3D" id="2.180.10.10">
    <property type="entry name" value="RHS repeat-associated core"/>
    <property type="match status" value="1"/>
</dbReference>
<evidence type="ECO:0000313" key="1">
    <source>
        <dbReference type="EMBL" id="HGY08680.1"/>
    </source>
</evidence>